<dbReference type="Proteomes" id="UP000480178">
    <property type="component" value="Chromosome"/>
</dbReference>
<evidence type="ECO:0000256" key="1">
    <source>
        <dbReference type="SAM" id="Phobius"/>
    </source>
</evidence>
<dbReference type="KEGG" id="rhoz:GXP67_22225"/>
<keyword evidence="1" id="KW-0472">Membrane</keyword>
<dbReference type="EMBL" id="CP048222">
    <property type="protein sequence ID" value="QHT69163.1"/>
    <property type="molecule type" value="Genomic_DNA"/>
</dbReference>
<accession>A0A6C0GNF7</accession>
<evidence type="ECO:0000313" key="2">
    <source>
        <dbReference type="EMBL" id="QHT69163.1"/>
    </source>
</evidence>
<sequence>MHYKKYFFWFFIPFIFCVIALVVMLLWNAILPDLLPVRSINYWQALGLLILCRILSGSMGGGAYQKPFGRFSQHKRDKWMNMSEEEKLKVKEEWRKRWGR</sequence>
<keyword evidence="3" id="KW-1185">Reference proteome</keyword>
<evidence type="ECO:0000313" key="3">
    <source>
        <dbReference type="Proteomes" id="UP000480178"/>
    </source>
</evidence>
<name>A0A6C0GNF7_9BACT</name>
<organism evidence="2 3">
    <name type="scientific">Rhodocytophaga rosea</name>
    <dbReference type="NCBI Taxonomy" id="2704465"/>
    <lineage>
        <taxon>Bacteria</taxon>
        <taxon>Pseudomonadati</taxon>
        <taxon>Bacteroidota</taxon>
        <taxon>Cytophagia</taxon>
        <taxon>Cytophagales</taxon>
        <taxon>Rhodocytophagaceae</taxon>
        <taxon>Rhodocytophaga</taxon>
    </lineage>
</organism>
<reference evidence="2 3" key="1">
    <citation type="submission" date="2020-01" db="EMBL/GenBank/DDBJ databases">
        <authorList>
            <person name="Kim M.K."/>
        </authorList>
    </citation>
    <scope>NUCLEOTIDE SEQUENCE [LARGE SCALE GENOMIC DNA]</scope>
    <source>
        <strain evidence="2 3">172606-1</strain>
    </source>
</reference>
<dbReference type="AlphaFoldDB" id="A0A6C0GNF7"/>
<feature type="transmembrane region" description="Helical" evidence="1">
    <location>
        <begin position="7"/>
        <end position="30"/>
    </location>
</feature>
<keyword evidence="1" id="KW-0812">Transmembrane</keyword>
<keyword evidence="1" id="KW-1133">Transmembrane helix</keyword>
<feature type="transmembrane region" description="Helical" evidence="1">
    <location>
        <begin position="42"/>
        <end position="64"/>
    </location>
</feature>
<protein>
    <submittedName>
        <fullName evidence="2">Uncharacterized protein</fullName>
    </submittedName>
</protein>
<proteinExistence type="predicted"/>
<dbReference type="RefSeq" id="WP_162445154.1">
    <property type="nucleotide sequence ID" value="NZ_CP048222.1"/>
</dbReference>
<gene>
    <name evidence="2" type="ORF">GXP67_22225</name>
</gene>